<organism evidence="2 3">
    <name type="scientific">Mycena chlorophos</name>
    <name type="common">Agaric fungus</name>
    <name type="synonym">Agaricus chlorophos</name>
    <dbReference type="NCBI Taxonomy" id="658473"/>
    <lineage>
        <taxon>Eukaryota</taxon>
        <taxon>Fungi</taxon>
        <taxon>Dikarya</taxon>
        <taxon>Basidiomycota</taxon>
        <taxon>Agaricomycotina</taxon>
        <taxon>Agaricomycetes</taxon>
        <taxon>Agaricomycetidae</taxon>
        <taxon>Agaricales</taxon>
        <taxon>Marasmiineae</taxon>
        <taxon>Mycenaceae</taxon>
        <taxon>Mycena</taxon>
    </lineage>
</organism>
<accession>A0ABQ0LEJ8</accession>
<sequence length="209" mass="24165">MRLRVMREKQQSVAEYAAKYRHVIRDYHFGPGDVVLVRNTVDEDSLSARNRERWWGPVIVVRRTRGGAYIVCEFNGAVWQKKIGQFRVIPYEQRKKLTLGPRIEELLDISTEALDELEREPETDLEYHGPDFQFDGVSLRRSESSAAPVFRDATDEIQRDGDGFQADSEPEDSDQEDEPGAHAEPEEEVPEDGLRRSKRAPKPRQRLDL</sequence>
<reference evidence="2" key="1">
    <citation type="submission" date="2014-09" db="EMBL/GenBank/DDBJ databases">
        <title>Genome sequence of the luminous mushroom Mycena chlorophos for searching fungal bioluminescence genes.</title>
        <authorList>
            <person name="Tanaka Y."/>
            <person name="Kasuga D."/>
            <person name="Oba Y."/>
            <person name="Hase S."/>
            <person name="Sato K."/>
            <person name="Oba Y."/>
            <person name="Sakakibara Y."/>
        </authorList>
    </citation>
    <scope>NUCLEOTIDE SEQUENCE</scope>
</reference>
<evidence type="ECO:0000313" key="2">
    <source>
        <dbReference type="EMBL" id="GAT49540.1"/>
    </source>
</evidence>
<feature type="compositionally biased region" description="Basic and acidic residues" evidence="1">
    <location>
        <begin position="152"/>
        <end position="162"/>
    </location>
</feature>
<gene>
    <name evidence="2" type="ORF">MCHLO_06848</name>
</gene>
<dbReference type="EMBL" id="DF845605">
    <property type="protein sequence ID" value="GAT49540.1"/>
    <property type="molecule type" value="Genomic_DNA"/>
</dbReference>
<evidence type="ECO:0000313" key="3">
    <source>
        <dbReference type="Proteomes" id="UP000815677"/>
    </source>
</evidence>
<feature type="region of interest" description="Disordered" evidence="1">
    <location>
        <begin position="145"/>
        <end position="209"/>
    </location>
</feature>
<feature type="compositionally biased region" description="Acidic residues" evidence="1">
    <location>
        <begin position="168"/>
        <end position="178"/>
    </location>
</feature>
<proteinExistence type="predicted"/>
<name>A0ABQ0LEJ8_MYCCL</name>
<protein>
    <submittedName>
        <fullName evidence="2">Uncharacterized protein</fullName>
    </submittedName>
</protein>
<keyword evidence="3" id="KW-1185">Reference proteome</keyword>
<feature type="compositionally biased region" description="Basic residues" evidence="1">
    <location>
        <begin position="196"/>
        <end position="209"/>
    </location>
</feature>
<dbReference type="Proteomes" id="UP000815677">
    <property type="component" value="Unassembled WGS sequence"/>
</dbReference>
<evidence type="ECO:0000256" key="1">
    <source>
        <dbReference type="SAM" id="MobiDB-lite"/>
    </source>
</evidence>